<organism evidence="2 3">
    <name type="scientific">Nesterenkonia xinjiangensis</name>
    <dbReference type="NCBI Taxonomy" id="225327"/>
    <lineage>
        <taxon>Bacteria</taxon>
        <taxon>Bacillati</taxon>
        <taxon>Actinomycetota</taxon>
        <taxon>Actinomycetes</taxon>
        <taxon>Micrococcales</taxon>
        <taxon>Micrococcaceae</taxon>
        <taxon>Nesterenkonia</taxon>
    </lineage>
</organism>
<sequence length="137" mass="15221">MPHAPATPEQLFRTGLEHLWGGDVQGWLDTFTDDVVFEFPFAPKDRPKRLVGKEALASYIQDLPETLSVDRAPHLTVHETTDQSTVVIEMSISATVKATGAAYDQDYVIILWTSDGKVTRYRDYWNPLVGADLGGDA</sequence>
<dbReference type="Gene3D" id="3.10.450.50">
    <property type="match status" value="1"/>
</dbReference>
<evidence type="ECO:0000313" key="3">
    <source>
        <dbReference type="Proteomes" id="UP000535437"/>
    </source>
</evidence>
<comment type="caution">
    <text evidence="2">The sequence shown here is derived from an EMBL/GenBank/DDBJ whole genome shotgun (WGS) entry which is preliminary data.</text>
</comment>
<keyword evidence="3" id="KW-1185">Reference proteome</keyword>
<reference evidence="2 3" key="1">
    <citation type="submission" date="2020-07" db="EMBL/GenBank/DDBJ databases">
        <title>Sequencing the genomes of 1000 actinobacteria strains.</title>
        <authorList>
            <person name="Klenk H.-P."/>
        </authorList>
    </citation>
    <scope>NUCLEOTIDE SEQUENCE [LARGE SCALE GENOMIC DNA]</scope>
    <source>
        <strain evidence="2 3">DSM 15475</strain>
    </source>
</reference>
<feature type="domain" description="SnoaL-like" evidence="1">
    <location>
        <begin position="16"/>
        <end position="121"/>
    </location>
</feature>
<name>A0A7Z0GMN1_9MICC</name>
<dbReference type="InterPro" id="IPR032710">
    <property type="entry name" value="NTF2-like_dom_sf"/>
</dbReference>
<accession>A0A7Z0GMN1</accession>
<evidence type="ECO:0000313" key="2">
    <source>
        <dbReference type="EMBL" id="NYJ78702.1"/>
    </source>
</evidence>
<evidence type="ECO:0000259" key="1">
    <source>
        <dbReference type="Pfam" id="PF12680"/>
    </source>
</evidence>
<protein>
    <recommendedName>
        <fullName evidence="1">SnoaL-like domain-containing protein</fullName>
    </recommendedName>
</protein>
<gene>
    <name evidence="2" type="ORF">HNR09_002113</name>
</gene>
<dbReference type="Proteomes" id="UP000535437">
    <property type="component" value="Unassembled WGS sequence"/>
</dbReference>
<dbReference type="InterPro" id="IPR037401">
    <property type="entry name" value="SnoaL-like"/>
</dbReference>
<dbReference type="RefSeq" id="WP_179542007.1">
    <property type="nucleotide sequence ID" value="NZ_BAAALL010000005.1"/>
</dbReference>
<dbReference type="AlphaFoldDB" id="A0A7Z0GMN1"/>
<dbReference type="SUPFAM" id="SSF54427">
    <property type="entry name" value="NTF2-like"/>
    <property type="match status" value="1"/>
</dbReference>
<dbReference type="EMBL" id="JACCFY010000001">
    <property type="protein sequence ID" value="NYJ78702.1"/>
    <property type="molecule type" value="Genomic_DNA"/>
</dbReference>
<proteinExistence type="predicted"/>
<dbReference type="Pfam" id="PF12680">
    <property type="entry name" value="SnoaL_2"/>
    <property type="match status" value="1"/>
</dbReference>